<reference evidence="3 4" key="1">
    <citation type="submission" date="2013-10" db="EMBL/GenBank/DDBJ databases">
        <title>The Genome Sequence of Acinetobacter tjernbergiae CIP107465.</title>
        <authorList>
            <consortium name="The Broad Institute Genomics Platform"/>
            <consortium name="The Broad Institute Genome Sequencing Center for Infectious Disease"/>
            <person name="Cerqueira G."/>
            <person name="Feldgarden M."/>
            <person name="Courvalin P."/>
            <person name="Grillot-Courvalin C."/>
            <person name="Clermont D."/>
            <person name="Rocha E."/>
            <person name="Yoon E.-J."/>
            <person name="Nemec A."/>
            <person name="Young S.K."/>
            <person name="Zeng Q."/>
            <person name="Gargeya S."/>
            <person name="Fitzgerald M."/>
            <person name="Abouelleil A."/>
            <person name="Alvarado L."/>
            <person name="Berlin A.M."/>
            <person name="Chapman S.B."/>
            <person name="Gainer-Dewar J."/>
            <person name="Goldberg J."/>
            <person name="Gnerre S."/>
            <person name="Griggs A."/>
            <person name="Gujja S."/>
            <person name="Hansen M."/>
            <person name="Howarth C."/>
            <person name="Imamovic A."/>
            <person name="Ireland A."/>
            <person name="Larimer J."/>
            <person name="McCowan C."/>
            <person name="Murphy C."/>
            <person name="Pearson M."/>
            <person name="Poon T.W."/>
            <person name="Priest M."/>
            <person name="Roberts A."/>
            <person name="Saif S."/>
            <person name="Shea T."/>
            <person name="Sykes S."/>
            <person name="Wortman J."/>
            <person name="Nusbaum C."/>
            <person name="Birren B."/>
        </authorList>
    </citation>
    <scope>NUCLEOTIDE SEQUENCE [LARGE SCALE GENOMIC DNA]</scope>
    <source>
        <strain evidence="3 4">CIP 107465</strain>
    </source>
</reference>
<dbReference type="Gene3D" id="3.30.70.330">
    <property type="match status" value="1"/>
</dbReference>
<dbReference type="PROSITE" id="PS50102">
    <property type="entry name" value="RRM"/>
    <property type="match status" value="1"/>
</dbReference>
<dbReference type="PANTHER" id="PTHR48025:SF1">
    <property type="entry name" value="RRM DOMAIN-CONTAINING PROTEIN"/>
    <property type="match status" value="1"/>
</dbReference>
<keyword evidence="4" id="KW-1185">Reference proteome</keyword>
<dbReference type="SMART" id="SM00360">
    <property type="entry name" value="RRM"/>
    <property type="match status" value="1"/>
</dbReference>
<dbReference type="InterPro" id="IPR050502">
    <property type="entry name" value="Euk_RNA-bind_prot"/>
</dbReference>
<dbReference type="CDD" id="cd00590">
    <property type="entry name" value="RRM_SF"/>
    <property type="match status" value="1"/>
</dbReference>
<gene>
    <name evidence="3" type="ORF">F990_01795</name>
</gene>
<evidence type="ECO:0000313" key="4">
    <source>
        <dbReference type="Proteomes" id="UP000017404"/>
    </source>
</evidence>
<proteinExistence type="predicted"/>
<feature type="domain" description="RRM" evidence="2">
    <location>
        <begin position="9"/>
        <end position="87"/>
    </location>
</feature>
<dbReference type="eggNOG" id="COG0724">
    <property type="taxonomic scope" value="Bacteria"/>
</dbReference>
<evidence type="ECO:0000256" key="1">
    <source>
        <dbReference type="ARBA" id="ARBA00022884"/>
    </source>
</evidence>
<sequence length="89" mass="9675">MNHFSGFSMKILVRNLDRLVTDAEVLDLFKAYGKVDSCVVVKDAKTGKSKGFGFVEMSNPREAIKAVKGLNTLKVKGSGIKVKVAEDKA</sequence>
<evidence type="ECO:0000313" key="3">
    <source>
        <dbReference type="EMBL" id="ESK55503.1"/>
    </source>
</evidence>
<dbReference type="Proteomes" id="UP000017404">
    <property type="component" value="Unassembled WGS sequence"/>
</dbReference>
<keyword evidence="1" id="KW-0694">RNA-binding</keyword>
<dbReference type="InterPro" id="IPR000504">
    <property type="entry name" value="RRM_dom"/>
</dbReference>
<dbReference type="PANTHER" id="PTHR48025">
    <property type="entry name" value="OS02G0815200 PROTEIN"/>
    <property type="match status" value="1"/>
</dbReference>
<dbReference type="AlphaFoldDB" id="V2UL98"/>
<dbReference type="GO" id="GO:0003729">
    <property type="term" value="F:mRNA binding"/>
    <property type="evidence" value="ECO:0007669"/>
    <property type="project" value="TreeGrafter"/>
</dbReference>
<dbReference type="EMBL" id="AYEV01000016">
    <property type="protein sequence ID" value="ESK55503.1"/>
    <property type="molecule type" value="Genomic_DNA"/>
</dbReference>
<evidence type="ECO:0000259" key="2">
    <source>
        <dbReference type="PROSITE" id="PS50102"/>
    </source>
</evidence>
<accession>V2UL98</accession>
<dbReference type="InterPro" id="IPR012677">
    <property type="entry name" value="Nucleotide-bd_a/b_plait_sf"/>
</dbReference>
<protein>
    <recommendedName>
        <fullName evidence="2">RRM domain-containing protein</fullName>
    </recommendedName>
</protein>
<comment type="caution">
    <text evidence="3">The sequence shown here is derived from an EMBL/GenBank/DDBJ whole genome shotgun (WGS) entry which is preliminary data.</text>
</comment>
<dbReference type="PATRIC" id="fig|1120928.5.peg.1826"/>
<dbReference type="SUPFAM" id="SSF54928">
    <property type="entry name" value="RNA-binding domain, RBD"/>
    <property type="match status" value="1"/>
</dbReference>
<name>V2UL98_9GAMM</name>
<dbReference type="Pfam" id="PF00076">
    <property type="entry name" value="RRM_1"/>
    <property type="match status" value="1"/>
</dbReference>
<dbReference type="InterPro" id="IPR035979">
    <property type="entry name" value="RBD_domain_sf"/>
</dbReference>
<organism evidence="3 4">
    <name type="scientific">Acinetobacter tjernbergiae DSM 14971 = CIP 107465</name>
    <dbReference type="NCBI Taxonomy" id="1120928"/>
    <lineage>
        <taxon>Bacteria</taxon>
        <taxon>Pseudomonadati</taxon>
        <taxon>Pseudomonadota</taxon>
        <taxon>Gammaproteobacteria</taxon>
        <taxon>Moraxellales</taxon>
        <taxon>Moraxellaceae</taxon>
        <taxon>Acinetobacter</taxon>
    </lineage>
</organism>
<dbReference type="STRING" id="202955.GCA_000759995_02738"/>